<dbReference type="EMBL" id="JAVREQ010000021">
    <property type="protein sequence ID" value="MDT0381316.1"/>
    <property type="molecule type" value="Genomic_DNA"/>
</dbReference>
<comment type="caution">
    <text evidence="6">The sequence shown here is derived from an EMBL/GenBank/DDBJ whole genome shotgun (WGS) entry which is preliminary data.</text>
</comment>
<feature type="domain" description="ATP-grasp" evidence="5">
    <location>
        <begin position="120"/>
        <end position="311"/>
    </location>
</feature>
<accession>A0ABU2NWE3</accession>
<reference evidence="7" key="1">
    <citation type="submission" date="2023-07" db="EMBL/GenBank/DDBJ databases">
        <title>30 novel species of actinomycetes from the DSMZ collection.</title>
        <authorList>
            <person name="Nouioui I."/>
        </authorList>
    </citation>
    <scope>NUCLEOTIDE SEQUENCE [LARGE SCALE GENOMIC DNA]</scope>
    <source>
        <strain evidence="7">DSM 42041</strain>
    </source>
</reference>
<dbReference type="InterPro" id="IPR052032">
    <property type="entry name" value="ATP-dep_AA_Ligase"/>
</dbReference>
<keyword evidence="1" id="KW-0436">Ligase</keyword>
<dbReference type="Gene3D" id="3.40.50.20">
    <property type="match status" value="1"/>
</dbReference>
<keyword evidence="3 4" id="KW-0067">ATP-binding</keyword>
<evidence type="ECO:0000256" key="3">
    <source>
        <dbReference type="ARBA" id="ARBA00022840"/>
    </source>
</evidence>
<sequence length="412" mass="44144">MTAAPPVVLLSRNVYASLHHGTRCLVPTDEVDVRLVTHPYGGTTGLDPVRFPHVSVCDTNDEEQVLAVLHWLVRRHGARRIVAVHERMVLPAARVRDAHALPGMDLPTTLLFRDKVAMKRAVAAADAAAVPRFAELRGPADLDAFDWSAGRKVVKSRWGVGAEDVHVVASRAEADAVLASLGTCGDDWEIEEYVEGPMYHCDAVVQDGAVRFAAVSEYLAKPGDFAPGSAAGSMLVDHADPVWGRIRETNARVLRALGLRDGVTHLEVFRTPDDALVFCEVAARPGGGGIDRIVERAYGCNLNEVAYRLQSGVDPRLGDDAATRPARGAWAVLGFYPDESGASPAPGIPEHRHAALGIAEHTRSDTAGSGPQGVRHCVDYRDRYVVGAADRQALEARLAAVRSAYRSASGGS</sequence>
<dbReference type="RefSeq" id="WP_311675002.1">
    <property type="nucleotide sequence ID" value="NZ_JAVREQ010000021.1"/>
</dbReference>
<evidence type="ECO:0000256" key="4">
    <source>
        <dbReference type="PROSITE-ProRule" id="PRU00409"/>
    </source>
</evidence>
<evidence type="ECO:0000256" key="2">
    <source>
        <dbReference type="ARBA" id="ARBA00022741"/>
    </source>
</evidence>
<dbReference type="PROSITE" id="PS50975">
    <property type="entry name" value="ATP_GRASP"/>
    <property type="match status" value="1"/>
</dbReference>
<organism evidence="6 7">
    <name type="scientific">Streptomyces hazeniae</name>
    <dbReference type="NCBI Taxonomy" id="3075538"/>
    <lineage>
        <taxon>Bacteria</taxon>
        <taxon>Bacillati</taxon>
        <taxon>Actinomycetota</taxon>
        <taxon>Actinomycetes</taxon>
        <taxon>Kitasatosporales</taxon>
        <taxon>Streptomycetaceae</taxon>
        <taxon>Streptomyces</taxon>
    </lineage>
</organism>
<keyword evidence="2 4" id="KW-0547">Nucleotide-binding</keyword>
<keyword evidence="7" id="KW-1185">Reference proteome</keyword>
<dbReference type="InterPro" id="IPR011761">
    <property type="entry name" value="ATP-grasp"/>
</dbReference>
<gene>
    <name evidence="6" type="ORF">RM572_21395</name>
</gene>
<dbReference type="PANTHER" id="PTHR43585">
    <property type="entry name" value="FUMIPYRROLE BIOSYNTHESIS PROTEIN C"/>
    <property type="match status" value="1"/>
</dbReference>
<dbReference type="PANTHER" id="PTHR43585:SF2">
    <property type="entry name" value="ATP-GRASP ENZYME FSQD"/>
    <property type="match status" value="1"/>
</dbReference>
<evidence type="ECO:0000259" key="5">
    <source>
        <dbReference type="PROSITE" id="PS50975"/>
    </source>
</evidence>
<protein>
    <recommendedName>
        <fullName evidence="5">ATP-grasp domain-containing protein</fullName>
    </recommendedName>
</protein>
<proteinExistence type="predicted"/>
<evidence type="ECO:0000313" key="7">
    <source>
        <dbReference type="Proteomes" id="UP001183414"/>
    </source>
</evidence>
<dbReference type="Gene3D" id="3.30.470.20">
    <property type="entry name" value="ATP-grasp fold, B domain"/>
    <property type="match status" value="1"/>
</dbReference>
<evidence type="ECO:0000256" key="1">
    <source>
        <dbReference type="ARBA" id="ARBA00022598"/>
    </source>
</evidence>
<evidence type="ECO:0000313" key="6">
    <source>
        <dbReference type="EMBL" id="MDT0381316.1"/>
    </source>
</evidence>
<dbReference type="Proteomes" id="UP001183414">
    <property type="component" value="Unassembled WGS sequence"/>
</dbReference>
<name>A0ABU2NWE3_9ACTN</name>
<dbReference type="SUPFAM" id="SSF56059">
    <property type="entry name" value="Glutathione synthetase ATP-binding domain-like"/>
    <property type="match status" value="1"/>
</dbReference>